<dbReference type="PANTHER" id="PTHR43027">
    <property type="entry name" value="DOXORUBICIN RESISTANCE ABC TRANSPORTER PERMEASE PROTEIN DRRC-RELATED"/>
    <property type="match status" value="1"/>
</dbReference>
<evidence type="ECO:0000256" key="4">
    <source>
        <dbReference type="ARBA" id="ARBA00023136"/>
    </source>
</evidence>
<protein>
    <recommendedName>
        <fullName evidence="6">Transport permease protein</fullName>
    </recommendedName>
</protein>
<feature type="transmembrane region" description="Helical" evidence="6">
    <location>
        <begin position="158"/>
        <end position="178"/>
    </location>
</feature>
<gene>
    <name evidence="8" type="ORF">AOZ06_45970</name>
</gene>
<sequence>MSAFKSLSIAGAKAFTRDRAALFFIVLFPLMFLVIFGLLFRDSGTDKIKLAVVGDGPVAQALKQLPVVEVEQVATPEAAVEKVKSGDIPGAVIENGTDVQLRFAASDQNKSGIVNGLVSSVVDKANIAATGQQPRFSFQPSQVEDNSLNAIQYLTPGILSWAVASAGVFGTAMTFVQWRKKQVLRRLWLAPVSPASVLLSRIGVTIGIAVVQAVVFVGIASLPMFGLKLAGTWWLSIPIFLLGTLAFFTIGMLIGSFAKTEEASTAAAQIVVLPMAFLSGTFFPIDRAPGWLQTVSQIFPLRHMNDGMQDFLVRGKGIEALLLPGGILLGFTLVVGFIAAKVFRWEGN</sequence>
<keyword evidence="5" id="KW-0046">Antibiotic resistance</keyword>
<evidence type="ECO:0000256" key="5">
    <source>
        <dbReference type="ARBA" id="ARBA00023251"/>
    </source>
</evidence>
<organism evidence="8 9">
    <name type="scientific">Kibdelosporangium phytohabitans</name>
    <dbReference type="NCBI Taxonomy" id="860235"/>
    <lineage>
        <taxon>Bacteria</taxon>
        <taxon>Bacillati</taxon>
        <taxon>Actinomycetota</taxon>
        <taxon>Actinomycetes</taxon>
        <taxon>Pseudonocardiales</taxon>
        <taxon>Pseudonocardiaceae</taxon>
        <taxon>Kibdelosporangium</taxon>
    </lineage>
</organism>
<feature type="transmembrane region" description="Helical" evidence="6">
    <location>
        <begin position="321"/>
        <end position="343"/>
    </location>
</feature>
<dbReference type="PANTHER" id="PTHR43027:SF1">
    <property type="entry name" value="DOXORUBICIN RESISTANCE ABC TRANSPORTER PERMEASE PROTEIN DRRC-RELATED"/>
    <property type="match status" value="1"/>
</dbReference>
<feature type="transmembrane region" description="Helical" evidence="6">
    <location>
        <begin position="21"/>
        <end position="40"/>
    </location>
</feature>
<feature type="transmembrane region" description="Helical" evidence="6">
    <location>
        <begin position="233"/>
        <end position="254"/>
    </location>
</feature>
<accession>A0A0N7F549</accession>
<dbReference type="AlphaFoldDB" id="A0A0N7F549"/>
<dbReference type="InterPro" id="IPR000412">
    <property type="entry name" value="ABC_2_transport"/>
</dbReference>
<dbReference type="STRING" id="860235.AOZ06_45970"/>
<keyword evidence="6" id="KW-0813">Transport</keyword>
<keyword evidence="6" id="KW-1003">Cell membrane</keyword>
<dbReference type="EMBL" id="CP012752">
    <property type="protein sequence ID" value="ALG13239.1"/>
    <property type="molecule type" value="Genomic_DNA"/>
</dbReference>
<dbReference type="Proteomes" id="UP000063699">
    <property type="component" value="Chromosome"/>
</dbReference>
<reference evidence="8 9" key="1">
    <citation type="submission" date="2015-07" db="EMBL/GenBank/DDBJ databases">
        <title>Genome sequencing of Kibdelosporangium phytohabitans.</title>
        <authorList>
            <person name="Qin S."/>
            <person name="Xing K."/>
        </authorList>
    </citation>
    <scope>NUCLEOTIDE SEQUENCE [LARGE SCALE GENOMIC DNA]</scope>
    <source>
        <strain evidence="8 9">KLBMP1111</strain>
    </source>
</reference>
<dbReference type="KEGG" id="kphy:AOZ06_45970"/>
<keyword evidence="4 6" id="KW-0472">Membrane</keyword>
<feature type="transmembrane region" description="Helical" evidence="6">
    <location>
        <begin position="198"/>
        <end position="221"/>
    </location>
</feature>
<dbReference type="OrthoDB" id="9778589at2"/>
<evidence type="ECO:0000313" key="8">
    <source>
        <dbReference type="EMBL" id="ALG13239.1"/>
    </source>
</evidence>
<proteinExistence type="inferred from homology"/>
<dbReference type="GO" id="GO:0140359">
    <property type="term" value="F:ABC-type transporter activity"/>
    <property type="evidence" value="ECO:0007669"/>
    <property type="project" value="InterPro"/>
</dbReference>
<dbReference type="RefSeq" id="WP_054295128.1">
    <property type="nucleotide sequence ID" value="NZ_CP012752.1"/>
</dbReference>
<dbReference type="Pfam" id="PF12698">
    <property type="entry name" value="ABC2_membrane_3"/>
    <property type="match status" value="1"/>
</dbReference>
<dbReference type="InterPro" id="IPR052902">
    <property type="entry name" value="ABC-2_transporter"/>
</dbReference>
<dbReference type="InterPro" id="IPR013525">
    <property type="entry name" value="ABC2_TM"/>
</dbReference>
<evidence type="ECO:0000256" key="6">
    <source>
        <dbReference type="RuleBase" id="RU361157"/>
    </source>
</evidence>
<evidence type="ECO:0000259" key="7">
    <source>
        <dbReference type="PROSITE" id="PS51012"/>
    </source>
</evidence>
<dbReference type="GO" id="GO:0046677">
    <property type="term" value="P:response to antibiotic"/>
    <property type="evidence" value="ECO:0007669"/>
    <property type="project" value="UniProtKB-KW"/>
</dbReference>
<dbReference type="GO" id="GO:0043190">
    <property type="term" value="C:ATP-binding cassette (ABC) transporter complex"/>
    <property type="evidence" value="ECO:0007669"/>
    <property type="project" value="InterPro"/>
</dbReference>
<keyword evidence="9" id="KW-1185">Reference proteome</keyword>
<comment type="similarity">
    <text evidence="6">Belongs to the ABC-2 integral membrane protein family.</text>
</comment>
<dbReference type="PRINTS" id="PR00164">
    <property type="entry name" value="ABC2TRNSPORT"/>
</dbReference>
<feature type="transmembrane region" description="Helical" evidence="6">
    <location>
        <begin position="266"/>
        <end position="285"/>
    </location>
</feature>
<comment type="subcellular location">
    <subcellularLocation>
        <location evidence="6">Cell membrane</location>
        <topology evidence="6">Multi-pass membrane protein</topology>
    </subcellularLocation>
    <subcellularLocation>
        <location evidence="1">Membrane</location>
        <topology evidence="1">Multi-pass membrane protein</topology>
    </subcellularLocation>
</comment>
<name>A0A0N7F549_9PSEU</name>
<keyword evidence="3 6" id="KW-1133">Transmembrane helix</keyword>
<feature type="domain" description="ABC transmembrane type-2" evidence="7">
    <location>
        <begin position="111"/>
        <end position="346"/>
    </location>
</feature>
<evidence type="ECO:0000256" key="1">
    <source>
        <dbReference type="ARBA" id="ARBA00004141"/>
    </source>
</evidence>
<evidence type="ECO:0000313" key="9">
    <source>
        <dbReference type="Proteomes" id="UP000063699"/>
    </source>
</evidence>
<dbReference type="InterPro" id="IPR047817">
    <property type="entry name" value="ABC2_TM_bact-type"/>
</dbReference>
<dbReference type="PROSITE" id="PS51012">
    <property type="entry name" value="ABC_TM2"/>
    <property type="match status" value="1"/>
</dbReference>
<evidence type="ECO:0000256" key="3">
    <source>
        <dbReference type="ARBA" id="ARBA00022989"/>
    </source>
</evidence>
<evidence type="ECO:0000256" key="2">
    <source>
        <dbReference type="ARBA" id="ARBA00022692"/>
    </source>
</evidence>
<keyword evidence="2 6" id="KW-0812">Transmembrane</keyword>